<dbReference type="Pfam" id="PF00107">
    <property type="entry name" value="ADH_zinc_N"/>
    <property type="match status" value="1"/>
</dbReference>
<accession>A0A6I4J0N4</accession>
<dbReference type="CDD" id="cd08255">
    <property type="entry name" value="2-desacetyl-2-hydroxyethyl_bacteriochlorophyllide_like"/>
    <property type="match status" value="1"/>
</dbReference>
<evidence type="ECO:0000256" key="4">
    <source>
        <dbReference type="ARBA" id="ARBA00022833"/>
    </source>
</evidence>
<dbReference type="SUPFAM" id="SSF51735">
    <property type="entry name" value="NAD(P)-binding Rossmann-fold domains"/>
    <property type="match status" value="1"/>
</dbReference>
<keyword evidence="5" id="KW-0560">Oxidoreductase</keyword>
<dbReference type="PANTHER" id="PTHR43350">
    <property type="entry name" value="NAD-DEPENDENT ALCOHOL DEHYDROGENASE"/>
    <property type="match status" value="1"/>
</dbReference>
<evidence type="ECO:0000313" key="8">
    <source>
        <dbReference type="EMBL" id="MVO78005.1"/>
    </source>
</evidence>
<dbReference type="Gene3D" id="3.40.50.720">
    <property type="entry name" value="NAD(P)-binding Rossmann-like Domain"/>
    <property type="match status" value="1"/>
</dbReference>
<dbReference type="InterPro" id="IPR036291">
    <property type="entry name" value="NAD(P)-bd_dom_sf"/>
</dbReference>
<dbReference type="GO" id="GO:0046872">
    <property type="term" value="F:metal ion binding"/>
    <property type="evidence" value="ECO:0007669"/>
    <property type="project" value="UniProtKB-KW"/>
</dbReference>
<comment type="cofactor">
    <cofactor evidence="1">
        <name>Zn(2+)</name>
        <dbReference type="ChEBI" id="CHEBI:29105"/>
    </cofactor>
</comment>
<dbReference type="InterPro" id="IPR011032">
    <property type="entry name" value="GroES-like_sf"/>
</dbReference>
<dbReference type="Pfam" id="PF16884">
    <property type="entry name" value="ADH_N_2"/>
    <property type="match status" value="1"/>
</dbReference>
<keyword evidence="4" id="KW-0862">Zinc</keyword>
<gene>
    <name evidence="8" type="ORF">GON01_08670</name>
</gene>
<name>A0A6I4J0N4_9SPHN</name>
<evidence type="ECO:0000313" key="9">
    <source>
        <dbReference type="Proteomes" id="UP000441389"/>
    </source>
</evidence>
<dbReference type="AlphaFoldDB" id="A0A6I4J0N4"/>
<comment type="caution">
    <text evidence="8">The sequence shown here is derived from an EMBL/GenBank/DDBJ whole genome shotgun (WGS) entry which is preliminary data.</text>
</comment>
<evidence type="ECO:0000259" key="7">
    <source>
        <dbReference type="Pfam" id="PF16884"/>
    </source>
</evidence>
<organism evidence="8 9">
    <name type="scientific">Sphingomonas horti</name>
    <dbReference type="NCBI Taxonomy" id="2682842"/>
    <lineage>
        <taxon>Bacteria</taxon>
        <taxon>Pseudomonadati</taxon>
        <taxon>Pseudomonadota</taxon>
        <taxon>Alphaproteobacteria</taxon>
        <taxon>Sphingomonadales</taxon>
        <taxon>Sphingomonadaceae</taxon>
        <taxon>Sphingomonas</taxon>
    </lineage>
</organism>
<evidence type="ECO:0000256" key="2">
    <source>
        <dbReference type="ARBA" id="ARBA00008072"/>
    </source>
</evidence>
<evidence type="ECO:0000256" key="1">
    <source>
        <dbReference type="ARBA" id="ARBA00001947"/>
    </source>
</evidence>
<dbReference type="InterPro" id="IPR041694">
    <property type="entry name" value="ADH_N_2"/>
</dbReference>
<keyword evidence="9" id="KW-1185">Reference proteome</keyword>
<dbReference type="Gene3D" id="3.90.180.10">
    <property type="entry name" value="Medium-chain alcohol dehydrogenases, catalytic domain"/>
    <property type="match status" value="2"/>
</dbReference>
<dbReference type="InterPro" id="IPR013149">
    <property type="entry name" value="ADH-like_C"/>
</dbReference>
<protein>
    <submittedName>
        <fullName evidence="8">Zinc-binding dehydrogenase</fullName>
    </submittedName>
</protein>
<keyword evidence="3" id="KW-0479">Metal-binding</keyword>
<dbReference type="EMBL" id="WQMS01000009">
    <property type="protein sequence ID" value="MVO78005.1"/>
    <property type="molecule type" value="Genomic_DNA"/>
</dbReference>
<feature type="domain" description="Alcohol dehydrogenase-like C-terminal" evidence="6">
    <location>
        <begin position="148"/>
        <end position="263"/>
    </location>
</feature>
<feature type="domain" description="Oxidoreductase N-terminal" evidence="7">
    <location>
        <begin position="15"/>
        <end position="102"/>
    </location>
</feature>
<evidence type="ECO:0000256" key="5">
    <source>
        <dbReference type="ARBA" id="ARBA00023002"/>
    </source>
</evidence>
<dbReference type="SUPFAM" id="SSF50129">
    <property type="entry name" value="GroES-like"/>
    <property type="match status" value="1"/>
</dbReference>
<sequence length="331" mass="35977">MTVTAKVAWLTAPGRLEFRHEELPPPQPGEMLCETIVTAISPGTELAAYTGKPPLRPSVVYPRLQGYCSVARVLESSAEGFSRGDRVLSFASHRSHLTLPAGEVLLKLPDEADAGKIACTYLYHLGYNAVLRSGVRPGSRVLVIGLGALGLTSVTMACIAGADVHAISDQARPAAIASLLGAQTWRRDQERPLQEALDGGADVVITTVSGWDDWQRALRLAGQNATLACLGFPGRGEPPPSQNPFDSQYFYMKQLRIEAVGWSPEVNDNRGFLRFNERENIAWLASLIWSGRLDPASLVSGTYDGLELGQAYEDLLMRRNSAVTYLLKWAA</sequence>
<reference evidence="8 9" key="1">
    <citation type="submission" date="2019-12" db="EMBL/GenBank/DDBJ databases">
        <authorList>
            <person name="Huq M.A."/>
        </authorList>
    </citation>
    <scope>NUCLEOTIDE SEQUENCE [LARGE SCALE GENOMIC DNA]</scope>
    <source>
        <strain evidence="8 9">MAH-20</strain>
    </source>
</reference>
<comment type="similarity">
    <text evidence="2">Belongs to the zinc-containing alcohol dehydrogenase family.</text>
</comment>
<evidence type="ECO:0000256" key="3">
    <source>
        <dbReference type="ARBA" id="ARBA00022723"/>
    </source>
</evidence>
<dbReference type="RefSeq" id="WP_157026974.1">
    <property type="nucleotide sequence ID" value="NZ_WQMS01000009.1"/>
</dbReference>
<proteinExistence type="inferred from homology"/>
<dbReference type="Proteomes" id="UP000441389">
    <property type="component" value="Unassembled WGS sequence"/>
</dbReference>
<dbReference type="PANTHER" id="PTHR43350:SF19">
    <property type="entry name" value="D-GULOSIDE 3-DEHYDROGENASE"/>
    <property type="match status" value="1"/>
</dbReference>
<evidence type="ECO:0000259" key="6">
    <source>
        <dbReference type="Pfam" id="PF00107"/>
    </source>
</evidence>
<dbReference type="GO" id="GO:0016491">
    <property type="term" value="F:oxidoreductase activity"/>
    <property type="evidence" value="ECO:0007669"/>
    <property type="project" value="UniProtKB-KW"/>
</dbReference>